<dbReference type="RefSeq" id="WP_320186552.1">
    <property type="nucleotide sequence ID" value="NZ_CP138332.1"/>
</dbReference>
<comment type="caution">
    <text evidence="2">The sequence shown here is derived from an EMBL/GenBank/DDBJ whole genome shotgun (WGS) entry which is preliminary data.</text>
</comment>
<gene>
    <name evidence="2" type="ORF">ACFS7Y_18250</name>
</gene>
<dbReference type="Proteomes" id="UP001597525">
    <property type="component" value="Unassembled WGS sequence"/>
</dbReference>
<sequence length="439" mass="50626">MSEFMTKESNIKIAVHNYRAIQRADIGINGITVVTGENGCGKSTLSKILYYIFKISSSYNLLVAENLKERLNGVIRFMDIAVRDLRSADRGLRKELMNDLDNLNDRLINSVPSQDTLQNLLYQLDRVHLLFNLDGGEANKMQYRRLLFVANDILGIDVSVDHDNRLPIEKLKVKVSEIFDSSFKLLRSRNTFLLKNELEKIFHTDELPKKLDVLEIDQTLLSLRDNKLSIPYSIQNTIYIDTPMMLGEYSDDNPHWNDLNAMLSSNKYVNANDYITNIIKKEILKGDVKYDDDIIASMNFSFSRLEDGKVFDLLDCATGIKSFSILQMLLKLGYIDSKTLLIFDEPESNLHPQWIVEYARIIVLINKYIGAKFFIATHNPDFISAIRYISEKEKTLSDVNFYLAERNGVSYTYRDLNNEIDPIFKSFNIALDRIEKYGI</sequence>
<dbReference type="SUPFAM" id="SSF52540">
    <property type="entry name" value="P-loop containing nucleoside triphosphate hydrolases"/>
    <property type="match status" value="1"/>
</dbReference>
<dbReference type="PANTHER" id="PTHR43581:SF2">
    <property type="entry name" value="EXCINUCLEASE ATPASE SUBUNIT"/>
    <property type="match status" value="1"/>
</dbReference>
<proteinExistence type="predicted"/>
<dbReference type="InterPro" id="IPR051396">
    <property type="entry name" value="Bact_Antivir_Def_Nuclease"/>
</dbReference>
<evidence type="ECO:0000259" key="1">
    <source>
        <dbReference type="Pfam" id="PF13175"/>
    </source>
</evidence>
<dbReference type="Gene3D" id="3.40.50.300">
    <property type="entry name" value="P-loop containing nucleotide triphosphate hydrolases"/>
    <property type="match status" value="1"/>
</dbReference>
<name>A0ABW6BL61_9SPHI</name>
<accession>A0ABW6BL61</accession>
<evidence type="ECO:0000313" key="3">
    <source>
        <dbReference type="Proteomes" id="UP001597525"/>
    </source>
</evidence>
<dbReference type="EMBL" id="JBHUPB010000012">
    <property type="protein sequence ID" value="MFD2969343.1"/>
    <property type="molecule type" value="Genomic_DNA"/>
</dbReference>
<reference evidence="3" key="1">
    <citation type="journal article" date="2019" name="Int. J. Syst. Evol. Microbiol.">
        <title>The Global Catalogue of Microorganisms (GCM) 10K type strain sequencing project: providing services to taxonomists for standard genome sequencing and annotation.</title>
        <authorList>
            <consortium name="The Broad Institute Genomics Platform"/>
            <consortium name="The Broad Institute Genome Sequencing Center for Infectious Disease"/>
            <person name="Wu L."/>
            <person name="Ma J."/>
        </authorList>
    </citation>
    <scope>NUCLEOTIDE SEQUENCE [LARGE SCALE GENOMIC DNA]</scope>
    <source>
        <strain evidence="3">KCTC 22814</strain>
    </source>
</reference>
<dbReference type="InterPro" id="IPR041685">
    <property type="entry name" value="AAA_GajA/Old/RecF-like"/>
</dbReference>
<dbReference type="Pfam" id="PF13175">
    <property type="entry name" value="AAA_15"/>
    <property type="match status" value="1"/>
</dbReference>
<protein>
    <submittedName>
        <fullName evidence="2">AAA family ATPase</fullName>
    </submittedName>
</protein>
<feature type="domain" description="Endonuclease GajA/Old nuclease/RecF-like AAA" evidence="1">
    <location>
        <begin position="12"/>
        <end position="383"/>
    </location>
</feature>
<organism evidence="2 3">
    <name type="scientific">Sphingobacterium bambusae</name>
    <dbReference type="NCBI Taxonomy" id="662858"/>
    <lineage>
        <taxon>Bacteria</taxon>
        <taxon>Pseudomonadati</taxon>
        <taxon>Bacteroidota</taxon>
        <taxon>Sphingobacteriia</taxon>
        <taxon>Sphingobacteriales</taxon>
        <taxon>Sphingobacteriaceae</taxon>
        <taxon>Sphingobacterium</taxon>
    </lineage>
</organism>
<dbReference type="InterPro" id="IPR027417">
    <property type="entry name" value="P-loop_NTPase"/>
</dbReference>
<keyword evidence="3" id="KW-1185">Reference proteome</keyword>
<evidence type="ECO:0000313" key="2">
    <source>
        <dbReference type="EMBL" id="MFD2969343.1"/>
    </source>
</evidence>
<dbReference type="PANTHER" id="PTHR43581">
    <property type="entry name" value="ATP/GTP PHOSPHATASE"/>
    <property type="match status" value="1"/>
</dbReference>